<keyword evidence="2 5" id="KW-0645">Protease</keyword>
<feature type="active site" description="Charge relay system" evidence="5">
    <location>
        <position position="108"/>
    </location>
</feature>
<comment type="caution">
    <text evidence="11">The sequence shown here is derived from an EMBL/GenBank/DDBJ whole genome shotgun (WGS) entry which is preliminary data.</text>
</comment>
<feature type="signal peptide" evidence="9">
    <location>
        <begin position="1"/>
        <end position="20"/>
    </location>
</feature>
<feature type="transmembrane region" description="Helical" evidence="8">
    <location>
        <begin position="351"/>
        <end position="374"/>
    </location>
</feature>
<gene>
    <name evidence="11" type="ORF">ACFPZN_10380</name>
</gene>
<evidence type="ECO:0000256" key="9">
    <source>
        <dbReference type="SAM" id="SignalP"/>
    </source>
</evidence>
<evidence type="ECO:0000313" key="12">
    <source>
        <dbReference type="Proteomes" id="UP001596074"/>
    </source>
</evidence>
<dbReference type="InterPro" id="IPR023827">
    <property type="entry name" value="Peptidase_S8_Asp-AS"/>
</dbReference>
<evidence type="ECO:0000256" key="6">
    <source>
        <dbReference type="RuleBase" id="RU003355"/>
    </source>
</evidence>
<dbReference type="SUPFAM" id="SSF52743">
    <property type="entry name" value="Subtilisin-like"/>
    <property type="match status" value="1"/>
</dbReference>
<feature type="domain" description="Peptidase S8/S53" evidence="10">
    <location>
        <begin position="69"/>
        <end position="302"/>
    </location>
</feature>
<keyword evidence="12" id="KW-1185">Reference proteome</keyword>
<dbReference type="PANTHER" id="PTHR43806">
    <property type="entry name" value="PEPTIDASE S8"/>
    <property type="match status" value="1"/>
</dbReference>
<proteinExistence type="inferred from homology"/>
<keyword evidence="9" id="KW-0732">Signal</keyword>
<dbReference type="Pfam" id="PF00082">
    <property type="entry name" value="Peptidase_S8"/>
    <property type="match status" value="1"/>
</dbReference>
<dbReference type="InterPro" id="IPR022398">
    <property type="entry name" value="Peptidase_S8_His-AS"/>
</dbReference>
<evidence type="ECO:0000256" key="1">
    <source>
        <dbReference type="ARBA" id="ARBA00011073"/>
    </source>
</evidence>
<dbReference type="InterPro" id="IPR015500">
    <property type="entry name" value="Peptidase_S8_subtilisin-rel"/>
</dbReference>
<evidence type="ECO:0000256" key="2">
    <source>
        <dbReference type="ARBA" id="ARBA00022670"/>
    </source>
</evidence>
<dbReference type="PANTHER" id="PTHR43806:SF11">
    <property type="entry name" value="CEREVISIN-RELATED"/>
    <property type="match status" value="1"/>
</dbReference>
<evidence type="ECO:0000256" key="3">
    <source>
        <dbReference type="ARBA" id="ARBA00022801"/>
    </source>
</evidence>
<dbReference type="EMBL" id="JBHSON010000011">
    <property type="protein sequence ID" value="MFC5746015.1"/>
    <property type="molecule type" value="Genomic_DNA"/>
</dbReference>
<feature type="region of interest" description="Disordered" evidence="7">
    <location>
        <begin position="324"/>
        <end position="345"/>
    </location>
</feature>
<keyword evidence="8" id="KW-0812">Transmembrane</keyword>
<dbReference type="InterPro" id="IPR036852">
    <property type="entry name" value="Peptidase_S8/S53_dom_sf"/>
</dbReference>
<accession>A0ABW0ZYS3</accession>
<feature type="active site" description="Charge relay system" evidence="5">
    <location>
        <position position="78"/>
    </location>
</feature>
<dbReference type="InterPro" id="IPR050131">
    <property type="entry name" value="Peptidase_S8_subtilisin-like"/>
</dbReference>
<dbReference type="RefSeq" id="WP_378281633.1">
    <property type="nucleotide sequence ID" value="NZ_JBHSON010000011.1"/>
</dbReference>
<dbReference type="Proteomes" id="UP001596074">
    <property type="component" value="Unassembled WGS sequence"/>
</dbReference>
<comment type="similarity">
    <text evidence="1 5 6">Belongs to the peptidase S8 family.</text>
</comment>
<dbReference type="Gene3D" id="3.40.50.200">
    <property type="entry name" value="Peptidase S8/S53 domain"/>
    <property type="match status" value="1"/>
</dbReference>
<feature type="active site" description="Charge relay system" evidence="5">
    <location>
        <position position="267"/>
    </location>
</feature>
<evidence type="ECO:0000256" key="8">
    <source>
        <dbReference type="SAM" id="Phobius"/>
    </source>
</evidence>
<protein>
    <submittedName>
        <fullName evidence="11">S8 family serine peptidase</fullName>
    </submittedName>
</protein>
<keyword evidence="8" id="KW-0472">Membrane</keyword>
<dbReference type="InterPro" id="IPR000209">
    <property type="entry name" value="Peptidase_S8/S53_dom"/>
</dbReference>
<dbReference type="PRINTS" id="PR00723">
    <property type="entry name" value="SUBTILISIN"/>
</dbReference>
<dbReference type="PROSITE" id="PS00138">
    <property type="entry name" value="SUBTILASE_SER"/>
    <property type="match status" value="1"/>
</dbReference>
<dbReference type="PROSITE" id="PS51892">
    <property type="entry name" value="SUBTILASE"/>
    <property type="match status" value="1"/>
</dbReference>
<keyword evidence="3 5" id="KW-0378">Hydrolase</keyword>
<evidence type="ECO:0000313" key="11">
    <source>
        <dbReference type="EMBL" id="MFC5746015.1"/>
    </source>
</evidence>
<evidence type="ECO:0000259" key="10">
    <source>
        <dbReference type="Pfam" id="PF00082"/>
    </source>
</evidence>
<keyword evidence="8" id="KW-1133">Transmembrane helix</keyword>
<dbReference type="PROSITE" id="PS00136">
    <property type="entry name" value="SUBTILASE_ASP"/>
    <property type="match status" value="1"/>
</dbReference>
<evidence type="ECO:0000256" key="4">
    <source>
        <dbReference type="ARBA" id="ARBA00022825"/>
    </source>
</evidence>
<feature type="chain" id="PRO_5045220884" evidence="9">
    <location>
        <begin position="21"/>
        <end position="386"/>
    </location>
</feature>
<keyword evidence="4 5" id="KW-0720">Serine protease</keyword>
<evidence type="ECO:0000256" key="5">
    <source>
        <dbReference type="PROSITE-ProRule" id="PRU01240"/>
    </source>
</evidence>
<evidence type="ECO:0000256" key="7">
    <source>
        <dbReference type="SAM" id="MobiDB-lite"/>
    </source>
</evidence>
<sequence>MRRARWAALTSALGVGLVCAPPLPLAQAAGAAAPCAQPREAGQPRNQLPAQLWPQEQLNFTEAWELTRGRGVKVAVIDSGVDGTHPQLRGRVKQYDVTKTGNEDCVGHGTEVAGIIGAADMRRQGIPFLGVAPGIELISVKAATGGQQNDPKWAPAAIRRAVDLGAKVINMSSQSPDYAELRAAVQYALQKDVVIVAAAGNIKDQNQTPRNAYPASYQGVIAVGALNKDGSLATFSNQTTPVTVTAPGQSVVSTWPQGTYHMADGTSQAAPFVAGTAALIRSYHPRMNREQVKRQIELTADGSRGQGTGSGVVNPLRAVTTVARGQSAAAATGPHKVKIDQPPPDDRVGRIVALSIAGVTLTAAAGVAIGSVVIPAGRRRGWRPGA</sequence>
<name>A0ABW0ZYS3_9ACTN</name>
<dbReference type="InterPro" id="IPR023828">
    <property type="entry name" value="Peptidase_S8_Ser-AS"/>
</dbReference>
<dbReference type="PROSITE" id="PS00137">
    <property type="entry name" value="SUBTILASE_HIS"/>
    <property type="match status" value="1"/>
</dbReference>
<organism evidence="11 12">
    <name type="scientific">Actinomadura rugatobispora</name>
    <dbReference type="NCBI Taxonomy" id="1994"/>
    <lineage>
        <taxon>Bacteria</taxon>
        <taxon>Bacillati</taxon>
        <taxon>Actinomycetota</taxon>
        <taxon>Actinomycetes</taxon>
        <taxon>Streptosporangiales</taxon>
        <taxon>Thermomonosporaceae</taxon>
        <taxon>Actinomadura</taxon>
    </lineage>
</organism>
<reference evidence="12" key="1">
    <citation type="journal article" date="2019" name="Int. J. Syst. Evol. Microbiol.">
        <title>The Global Catalogue of Microorganisms (GCM) 10K type strain sequencing project: providing services to taxonomists for standard genome sequencing and annotation.</title>
        <authorList>
            <consortium name="The Broad Institute Genomics Platform"/>
            <consortium name="The Broad Institute Genome Sequencing Center for Infectious Disease"/>
            <person name="Wu L."/>
            <person name="Ma J."/>
        </authorList>
    </citation>
    <scope>NUCLEOTIDE SEQUENCE [LARGE SCALE GENOMIC DNA]</scope>
    <source>
        <strain evidence="12">KCTC 42087</strain>
    </source>
</reference>